<keyword evidence="3" id="KW-1185">Reference proteome</keyword>
<comment type="caution">
    <text evidence="2">The sequence shown here is derived from an EMBL/GenBank/DDBJ whole genome shotgun (WGS) entry which is preliminary data.</text>
</comment>
<keyword evidence="1" id="KW-1133">Transmembrane helix</keyword>
<keyword evidence="1" id="KW-0812">Transmembrane</keyword>
<feature type="transmembrane region" description="Helical" evidence="1">
    <location>
        <begin position="48"/>
        <end position="66"/>
    </location>
</feature>
<gene>
    <name evidence="2" type="ORF">LX32DRAFT_642725</name>
</gene>
<evidence type="ECO:0000313" key="2">
    <source>
        <dbReference type="EMBL" id="KAK2025374.1"/>
    </source>
</evidence>
<name>A0AAD9HC41_9PEZI</name>
<organism evidence="2 3">
    <name type="scientific">Colletotrichum zoysiae</name>
    <dbReference type="NCBI Taxonomy" id="1216348"/>
    <lineage>
        <taxon>Eukaryota</taxon>
        <taxon>Fungi</taxon>
        <taxon>Dikarya</taxon>
        <taxon>Ascomycota</taxon>
        <taxon>Pezizomycotina</taxon>
        <taxon>Sordariomycetes</taxon>
        <taxon>Hypocreomycetidae</taxon>
        <taxon>Glomerellales</taxon>
        <taxon>Glomerellaceae</taxon>
        <taxon>Colletotrichum</taxon>
        <taxon>Colletotrichum graminicola species complex</taxon>
    </lineage>
</organism>
<keyword evidence="1" id="KW-0472">Membrane</keyword>
<sequence>MAGSRYAVVSRADLDYARQIGSTWAVDSGFTIYVRTHARTHARTLKPVVYYLFVVVSLAVIFHSFFRNVSRRLGSPRSCSCRFTKPLK</sequence>
<evidence type="ECO:0000313" key="3">
    <source>
        <dbReference type="Proteomes" id="UP001232148"/>
    </source>
</evidence>
<dbReference type="EMBL" id="MU842938">
    <property type="protein sequence ID" value="KAK2025374.1"/>
    <property type="molecule type" value="Genomic_DNA"/>
</dbReference>
<dbReference type="AlphaFoldDB" id="A0AAD9HC41"/>
<dbReference type="Proteomes" id="UP001232148">
    <property type="component" value="Unassembled WGS sequence"/>
</dbReference>
<accession>A0AAD9HC41</accession>
<protein>
    <submittedName>
        <fullName evidence="2">Uncharacterized protein</fullName>
    </submittedName>
</protein>
<reference evidence="2" key="1">
    <citation type="submission" date="2021-06" db="EMBL/GenBank/DDBJ databases">
        <title>Comparative genomics, transcriptomics and evolutionary studies reveal genomic signatures of adaptation to plant cell wall in hemibiotrophic fungi.</title>
        <authorList>
            <consortium name="DOE Joint Genome Institute"/>
            <person name="Baroncelli R."/>
            <person name="Diaz J.F."/>
            <person name="Benocci T."/>
            <person name="Peng M."/>
            <person name="Battaglia E."/>
            <person name="Haridas S."/>
            <person name="Andreopoulos W."/>
            <person name="Labutti K."/>
            <person name="Pangilinan J."/>
            <person name="Floch G.L."/>
            <person name="Makela M.R."/>
            <person name="Henrissat B."/>
            <person name="Grigoriev I.V."/>
            <person name="Crouch J.A."/>
            <person name="De Vries R.P."/>
            <person name="Sukno S.A."/>
            <person name="Thon M.R."/>
        </authorList>
    </citation>
    <scope>NUCLEOTIDE SEQUENCE</scope>
    <source>
        <strain evidence="2">MAFF235873</strain>
    </source>
</reference>
<proteinExistence type="predicted"/>
<evidence type="ECO:0000256" key="1">
    <source>
        <dbReference type="SAM" id="Phobius"/>
    </source>
</evidence>